<evidence type="ECO:0000256" key="1">
    <source>
        <dbReference type="ARBA" id="ARBA00004429"/>
    </source>
</evidence>
<accession>A0ABS5HG50</accession>
<comment type="subunit">
    <text evidence="14">Interacts with DsbL.</text>
</comment>
<evidence type="ECO:0000256" key="8">
    <source>
        <dbReference type="ARBA" id="ARBA00023002"/>
    </source>
</evidence>
<evidence type="ECO:0000313" key="18">
    <source>
        <dbReference type="Proteomes" id="UP000682951"/>
    </source>
</evidence>
<evidence type="ECO:0000256" key="13">
    <source>
        <dbReference type="ARBA" id="ARBA00038060"/>
    </source>
</evidence>
<evidence type="ECO:0000256" key="12">
    <source>
        <dbReference type="ARBA" id="ARBA00037310"/>
    </source>
</evidence>
<evidence type="ECO:0000256" key="2">
    <source>
        <dbReference type="ARBA" id="ARBA00022448"/>
    </source>
</evidence>
<gene>
    <name evidence="17" type="primary">dsbI</name>
    <name evidence="17" type="ORF">KDD93_00120</name>
</gene>
<comment type="subcellular location">
    <subcellularLocation>
        <location evidence="1">Cell inner membrane</location>
        <topology evidence="1">Multi-pass membrane protein</topology>
    </subcellularLocation>
</comment>
<evidence type="ECO:0000256" key="14">
    <source>
        <dbReference type="ARBA" id="ARBA00038526"/>
    </source>
</evidence>
<evidence type="ECO:0000256" key="5">
    <source>
        <dbReference type="ARBA" id="ARBA00022692"/>
    </source>
</evidence>
<dbReference type="EMBL" id="JAGSSW010000001">
    <property type="protein sequence ID" value="MBR8462980.1"/>
    <property type="molecule type" value="Genomic_DNA"/>
</dbReference>
<feature type="transmembrane region" description="Helical" evidence="16">
    <location>
        <begin position="72"/>
        <end position="93"/>
    </location>
</feature>
<dbReference type="Gene3D" id="1.20.1550.10">
    <property type="entry name" value="DsbB-like"/>
    <property type="match status" value="1"/>
</dbReference>
<keyword evidence="10" id="KW-1015">Disulfide bond</keyword>
<comment type="caution">
    <text evidence="17">The sequence shown here is derived from an EMBL/GenBank/DDBJ whole genome shotgun (WGS) entry which is preliminary data.</text>
</comment>
<evidence type="ECO:0000256" key="7">
    <source>
        <dbReference type="ARBA" id="ARBA00022989"/>
    </source>
</evidence>
<comment type="function">
    <text evidence="12">Required for disulfide bond formation in some proteins. Part of a redox system composed of DsbI and DsbL that mediates formation of an essential disulfide bond in AssT.</text>
</comment>
<dbReference type="RefSeq" id="WP_212141294.1">
    <property type="nucleotide sequence ID" value="NZ_JAGSSW010000001.1"/>
</dbReference>
<evidence type="ECO:0000256" key="10">
    <source>
        <dbReference type="ARBA" id="ARBA00023157"/>
    </source>
</evidence>
<feature type="transmembrane region" description="Helical" evidence="16">
    <location>
        <begin position="181"/>
        <end position="202"/>
    </location>
</feature>
<keyword evidence="18" id="KW-1185">Reference proteome</keyword>
<dbReference type="InterPro" id="IPR023380">
    <property type="entry name" value="DsbB-like_sf"/>
</dbReference>
<dbReference type="Pfam" id="PF02600">
    <property type="entry name" value="DsbB"/>
    <property type="match status" value="1"/>
</dbReference>
<dbReference type="Proteomes" id="UP000682951">
    <property type="component" value="Unassembled WGS sequence"/>
</dbReference>
<evidence type="ECO:0000256" key="9">
    <source>
        <dbReference type="ARBA" id="ARBA00023136"/>
    </source>
</evidence>
<dbReference type="InterPro" id="IPR050183">
    <property type="entry name" value="DsbB"/>
</dbReference>
<evidence type="ECO:0000256" key="16">
    <source>
        <dbReference type="SAM" id="Phobius"/>
    </source>
</evidence>
<dbReference type="InterPro" id="IPR003752">
    <property type="entry name" value="DiS_bond_form_DsbB/BdbC"/>
</dbReference>
<evidence type="ECO:0000256" key="3">
    <source>
        <dbReference type="ARBA" id="ARBA00022475"/>
    </source>
</evidence>
<organism evidence="17 18">
    <name type="scientific">Campylobacter anatolicus</name>
    <dbReference type="NCBI Taxonomy" id="2829105"/>
    <lineage>
        <taxon>Bacteria</taxon>
        <taxon>Pseudomonadati</taxon>
        <taxon>Campylobacterota</taxon>
        <taxon>Epsilonproteobacteria</taxon>
        <taxon>Campylobacterales</taxon>
        <taxon>Campylobacteraceae</taxon>
        <taxon>Campylobacter</taxon>
    </lineage>
</organism>
<name>A0ABS5HG50_9BACT</name>
<dbReference type="NCBIfam" id="NF003304">
    <property type="entry name" value="PRK04307.1"/>
    <property type="match status" value="1"/>
</dbReference>
<evidence type="ECO:0000256" key="15">
    <source>
        <dbReference type="ARBA" id="ARBA00039389"/>
    </source>
</evidence>
<keyword evidence="9 16" id="KW-0472">Membrane</keyword>
<evidence type="ECO:0000256" key="6">
    <source>
        <dbReference type="ARBA" id="ARBA00022982"/>
    </source>
</evidence>
<keyword evidence="7 16" id="KW-1133">Transmembrane helix</keyword>
<keyword evidence="6" id="KW-0249">Electron transport</keyword>
<keyword evidence="4" id="KW-0997">Cell inner membrane</keyword>
<reference evidence="17 18" key="1">
    <citation type="submission" date="2021-04" db="EMBL/GenBank/DDBJ databases">
        <title>Molecular and phenotypic characterization and identification of bacterial isolates recovered from the Anatolian ground squirrels (Spermophilus xanthoprymnus) and which have the potential to form a new species in the Campylobacter genus.</title>
        <authorList>
            <person name="Aydin F."/>
            <person name="Abay S."/>
            <person name="Kayman T."/>
            <person name="Karakaya E."/>
            <person name="Mustak H.K."/>
            <person name="Mustak I.B."/>
            <person name="Bilgin N."/>
            <person name="Duzler A."/>
            <person name="Sahin O."/>
            <person name="Guran O."/>
            <person name="Saticioglu I.B."/>
        </authorList>
    </citation>
    <scope>NUCLEOTIDE SEQUENCE [LARGE SCALE GENOMIC DNA]</scope>
    <source>
        <strain evidence="18">faydin-G24</strain>
    </source>
</reference>
<comment type="similarity">
    <text evidence="13">Belongs to the DsbB family. DsbI subfamily.</text>
</comment>
<evidence type="ECO:0000256" key="4">
    <source>
        <dbReference type="ARBA" id="ARBA00022519"/>
    </source>
</evidence>
<keyword evidence="5 16" id="KW-0812">Transmembrane</keyword>
<dbReference type="PANTHER" id="PTHR36570">
    <property type="entry name" value="DISULFIDE BOND FORMATION PROTEIN B"/>
    <property type="match status" value="1"/>
</dbReference>
<dbReference type="SUPFAM" id="SSF158442">
    <property type="entry name" value="DsbB-like"/>
    <property type="match status" value="1"/>
</dbReference>
<keyword evidence="11" id="KW-0676">Redox-active center</keyword>
<keyword evidence="3" id="KW-1003">Cell membrane</keyword>
<feature type="transmembrane region" description="Helical" evidence="16">
    <location>
        <begin position="47"/>
        <end position="66"/>
    </location>
</feature>
<evidence type="ECO:0000256" key="11">
    <source>
        <dbReference type="ARBA" id="ARBA00023284"/>
    </source>
</evidence>
<protein>
    <recommendedName>
        <fullName evidence="15">Putative protein-disulfide oxidoreductase DsbI</fullName>
    </recommendedName>
</protein>
<evidence type="ECO:0000313" key="17">
    <source>
        <dbReference type="EMBL" id="MBR8462980.1"/>
    </source>
</evidence>
<sequence>MKFIEKIAAWQDTRFPWLLMSAASLLLVIVAHSIFQHYVYMAPCEQCVYIRFAFFCMFFGGIIAAINPKNVTLKLIGYVLAFWGAIQGIMYCVKLAAIHAAVHSDDPFGVQGCSTEPHYPFGIPLEKWFPDWFLPTGDCGFDSPIVPDGVVLSSLQQYLVELYSDGWYLIPSMKFGSMADCCLLGFGLAFIILFAMAASWIVTKFKAN</sequence>
<keyword evidence="8" id="KW-0560">Oxidoreductase</keyword>
<proteinExistence type="inferred from homology"/>
<dbReference type="PANTHER" id="PTHR36570:SF1">
    <property type="entry name" value="PROTEIN-DISULFIDE OXIDOREDUCTASE DSBI"/>
    <property type="match status" value="1"/>
</dbReference>
<keyword evidence="2" id="KW-0813">Transport</keyword>
<feature type="transmembrane region" description="Helical" evidence="16">
    <location>
        <begin position="15"/>
        <end position="35"/>
    </location>
</feature>